<accession>A0A917EZU6</accession>
<dbReference type="PANTHER" id="PTHR22946:SF9">
    <property type="entry name" value="POLYKETIDE TRANSFERASE AF380"/>
    <property type="match status" value="1"/>
</dbReference>
<dbReference type="AlphaFoldDB" id="A0A917EZU6"/>
<dbReference type="Proteomes" id="UP000649179">
    <property type="component" value="Unassembled WGS sequence"/>
</dbReference>
<name>A0A917EZU6_9ACTN</name>
<reference evidence="4" key="2">
    <citation type="submission" date="2020-09" db="EMBL/GenBank/DDBJ databases">
        <authorList>
            <person name="Sun Q."/>
            <person name="Zhou Y."/>
        </authorList>
    </citation>
    <scope>NUCLEOTIDE SEQUENCE</scope>
    <source>
        <strain evidence="4">CGMCC 1.16067</strain>
    </source>
</reference>
<reference evidence="4" key="1">
    <citation type="journal article" date="2014" name="Int. J. Syst. Evol. Microbiol.">
        <title>Complete genome sequence of Corynebacterium casei LMG S-19264T (=DSM 44701T), isolated from a smear-ripened cheese.</title>
        <authorList>
            <consortium name="US DOE Joint Genome Institute (JGI-PGF)"/>
            <person name="Walter F."/>
            <person name="Albersmeier A."/>
            <person name="Kalinowski J."/>
            <person name="Ruckert C."/>
        </authorList>
    </citation>
    <scope>NUCLEOTIDE SEQUENCE</scope>
    <source>
        <strain evidence="4">CGMCC 1.16067</strain>
    </source>
</reference>
<feature type="domain" description="Serine aminopeptidase S33" evidence="3">
    <location>
        <begin position="37"/>
        <end position="158"/>
    </location>
</feature>
<dbReference type="InterPro" id="IPR050261">
    <property type="entry name" value="FrsA_esterase"/>
</dbReference>
<dbReference type="EMBL" id="BMKQ01000001">
    <property type="protein sequence ID" value="GGF34771.1"/>
    <property type="molecule type" value="Genomic_DNA"/>
</dbReference>
<dbReference type="Pfam" id="PF12146">
    <property type="entry name" value="Hydrolase_4"/>
    <property type="match status" value="1"/>
</dbReference>
<evidence type="ECO:0000313" key="4">
    <source>
        <dbReference type="EMBL" id="GGF34771.1"/>
    </source>
</evidence>
<dbReference type="SUPFAM" id="SSF53474">
    <property type="entry name" value="alpha/beta-Hydrolases"/>
    <property type="match status" value="1"/>
</dbReference>
<protein>
    <submittedName>
        <fullName evidence="4">Alpha/beta hydrolase</fullName>
    </submittedName>
</protein>
<keyword evidence="2 4" id="KW-0378">Hydrolase</keyword>
<evidence type="ECO:0000256" key="1">
    <source>
        <dbReference type="ARBA" id="ARBA00008645"/>
    </source>
</evidence>
<dbReference type="GO" id="GO:0052689">
    <property type="term" value="F:carboxylic ester hydrolase activity"/>
    <property type="evidence" value="ECO:0007669"/>
    <property type="project" value="UniProtKB-ARBA"/>
</dbReference>
<gene>
    <name evidence="4" type="ORF">GCM10011519_05270</name>
</gene>
<proteinExistence type="inferred from homology"/>
<organism evidence="4 5">
    <name type="scientific">Marmoricola endophyticus</name>
    <dbReference type="NCBI Taxonomy" id="2040280"/>
    <lineage>
        <taxon>Bacteria</taxon>
        <taxon>Bacillati</taxon>
        <taxon>Actinomycetota</taxon>
        <taxon>Actinomycetes</taxon>
        <taxon>Propionibacteriales</taxon>
        <taxon>Nocardioidaceae</taxon>
        <taxon>Marmoricola</taxon>
    </lineage>
</organism>
<dbReference type="InterPro" id="IPR029058">
    <property type="entry name" value="AB_hydrolase_fold"/>
</dbReference>
<dbReference type="PANTHER" id="PTHR22946">
    <property type="entry name" value="DIENELACTONE HYDROLASE DOMAIN-CONTAINING PROTEIN-RELATED"/>
    <property type="match status" value="1"/>
</dbReference>
<evidence type="ECO:0000259" key="3">
    <source>
        <dbReference type="Pfam" id="PF12146"/>
    </source>
</evidence>
<dbReference type="InterPro" id="IPR022742">
    <property type="entry name" value="Hydrolase_4"/>
</dbReference>
<keyword evidence="5" id="KW-1185">Reference proteome</keyword>
<sequence>MHTHRVRTDETVDSSGTPLAVWHYEAGSDTLATAAGRPCVVMAHGFGATRADHLAPYAERFAAAGLDVMVFDYRGFGDSGTESGVPRQLVDHRRHRADYHAVLAHARSTPGVDPDRVAVWGSSYSGGHVVAVAAQDPRVAAVVSQGAAMDGAAAVLQILSYAGPLALVRLSGHALLDAARGVLRRSPHEIAIYAAPGGVAAMTSPDSESGYGGIVGPDFVNRMPARAVLPIALNRPVRLAPRVRVPMLLVVAGRDSVAPPSAVEKVARTAGGPVRTERFEVGHFEIYLGEVFERSVAAQVEFLTEALQA</sequence>
<comment type="similarity">
    <text evidence="1">Belongs to the AB hydrolase superfamily.</text>
</comment>
<evidence type="ECO:0000313" key="5">
    <source>
        <dbReference type="Proteomes" id="UP000649179"/>
    </source>
</evidence>
<comment type="caution">
    <text evidence="4">The sequence shown here is derived from an EMBL/GenBank/DDBJ whole genome shotgun (WGS) entry which is preliminary data.</text>
</comment>
<dbReference type="Gene3D" id="3.40.50.1820">
    <property type="entry name" value="alpha/beta hydrolase"/>
    <property type="match status" value="1"/>
</dbReference>
<evidence type="ECO:0000256" key="2">
    <source>
        <dbReference type="ARBA" id="ARBA00022801"/>
    </source>
</evidence>